<feature type="region of interest" description="Disordered" evidence="3">
    <location>
        <begin position="150"/>
        <end position="187"/>
    </location>
</feature>
<feature type="coiled-coil region" evidence="2">
    <location>
        <begin position="79"/>
        <end position="130"/>
    </location>
</feature>
<feature type="region of interest" description="Disordered" evidence="3">
    <location>
        <begin position="258"/>
        <end position="347"/>
    </location>
</feature>
<dbReference type="GO" id="GO:0008270">
    <property type="term" value="F:zinc ion binding"/>
    <property type="evidence" value="ECO:0007669"/>
    <property type="project" value="UniProtKB-KW"/>
</dbReference>
<feature type="compositionally biased region" description="Polar residues" evidence="3">
    <location>
        <begin position="325"/>
        <end position="347"/>
    </location>
</feature>
<evidence type="ECO:0000313" key="5">
    <source>
        <dbReference type="EMBL" id="CAF4349377.1"/>
    </source>
</evidence>
<sequence length="347" mass="40194">MIIQTALTSVPEEEDLLGKYRNEYNRFYRFRNHLALNRYYGENSLFPKSLKIEVPKQNFGAEDPVLRQRWSDIIQNANRDLLKCEAQAIERTITEAEAKCVLLREKLCTKKKEREVLDVEREESAKLKETIESSWNKVFRLEMREIIPRKMRNEEKSSDDEPSPVVQNTSMVNGSSNAEKTPHRSKPYRSKVTCFGCGKDGHVQSRCFAICSFCNGRKHSDEFCKKKTGKRSSQLPASDSSCDPMVDELKRIAYTNELPQANDHPPHTNMDPSDPSNQNSTRPTTFSQPQAPASRRFTHRHTWRNTTKYSRSDSEDNRKEKHLYTQKNHSVSFDNDATPNDSHIMNN</sequence>
<dbReference type="InterPro" id="IPR001878">
    <property type="entry name" value="Znf_CCHC"/>
</dbReference>
<organism evidence="5 6">
    <name type="scientific">Didymodactylos carnosus</name>
    <dbReference type="NCBI Taxonomy" id="1234261"/>
    <lineage>
        <taxon>Eukaryota</taxon>
        <taxon>Metazoa</taxon>
        <taxon>Spiralia</taxon>
        <taxon>Gnathifera</taxon>
        <taxon>Rotifera</taxon>
        <taxon>Eurotatoria</taxon>
        <taxon>Bdelloidea</taxon>
        <taxon>Philodinida</taxon>
        <taxon>Philodinidae</taxon>
        <taxon>Didymodactylos</taxon>
    </lineage>
</organism>
<evidence type="ECO:0000256" key="1">
    <source>
        <dbReference type="PROSITE-ProRule" id="PRU00047"/>
    </source>
</evidence>
<evidence type="ECO:0000256" key="2">
    <source>
        <dbReference type="SAM" id="Coils"/>
    </source>
</evidence>
<keyword evidence="2" id="KW-0175">Coiled coil</keyword>
<keyword evidence="1" id="KW-0863">Zinc-finger</keyword>
<reference evidence="5" key="1">
    <citation type="submission" date="2021-02" db="EMBL/GenBank/DDBJ databases">
        <authorList>
            <person name="Nowell W R."/>
        </authorList>
    </citation>
    <scope>NUCLEOTIDE SEQUENCE</scope>
</reference>
<dbReference type="EMBL" id="CAJOBA010064018">
    <property type="protein sequence ID" value="CAF4349377.1"/>
    <property type="molecule type" value="Genomic_DNA"/>
</dbReference>
<keyword evidence="1" id="KW-0479">Metal-binding</keyword>
<protein>
    <recommendedName>
        <fullName evidence="4">CCHC-type domain-containing protein</fullName>
    </recommendedName>
</protein>
<evidence type="ECO:0000259" key="4">
    <source>
        <dbReference type="PROSITE" id="PS50158"/>
    </source>
</evidence>
<evidence type="ECO:0000256" key="3">
    <source>
        <dbReference type="SAM" id="MobiDB-lite"/>
    </source>
</evidence>
<accession>A0A8S2ULN4</accession>
<gene>
    <name evidence="5" type="ORF">TMI583_LOCUS40995</name>
</gene>
<name>A0A8S2ULN4_9BILA</name>
<dbReference type="PROSITE" id="PS50158">
    <property type="entry name" value="ZF_CCHC"/>
    <property type="match status" value="1"/>
</dbReference>
<dbReference type="Proteomes" id="UP000682733">
    <property type="component" value="Unassembled WGS sequence"/>
</dbReference>
<keyword evidence="1" id="KW-0862">Zinc</keyword>
<comment type="caution">
    <text evidence="5">The sequence shown here is derived from an EMBL/GenBank/DDBJ whole genome shotgun (WGS) entry which is preliminary data.</text>
</comment>
<evidence type="ECO:0000313" key="6">
    <source>
        <dbReference type="Proteomes" id="UP000682733"/>
    </source>
</evidence>
<dbReference type="AlphaFoldDB" id="A0A8S2ULN4"/>
<feature type="compositionally biased region" description="Polar residues" evidence="3">
    <location>
        <begin position="270"/>
        <end position="291"/>
    </location>
</feature>
<dbReference type="GO" id="GO:0003676">
    <property type="term" value="F:nucleic acid binding"/>
    <property type="evidence" value="ECO:0007669"/>
    <property type="project" value="InterPro"/>
</dbReference>
<feature type="domain" description="CCHC-type" evidence="4">
    <location>
        <begin position="194"/>
        <end position="207"/>
    </location>
</feature>
<feature type="compositionally biased region" description="Basic and acidic residues" evidence="3">
    <location>
        <begin position="310"/>
        <end position="323"/>
    </location>
</feature>
<feature type="compositionally biased region" description="Polar residues" evidence="3">
    <location>
        <begin position="165"/>
        <end position="179"/>
    </location>
</feature>
<proteinExistence type="predicted"/>